<name>A0A395R391_9PSED</name>
<gene>
    <name evidence="2" type="ORF">ASB58_11985</name>
</gene>
<keyword evidence="1" id="KW-0472">Membrane</keyword>
<keyword evidence="1" id="KW-0812">Transmembrane</keyword>
<comment type="caution">
    <text evidence="2">The sequence shown here is derived from an EMBL/GenBank/DDBJ whole genome shotgun (WGS) entry which is preliminary data.</text>
</comment>
<organism evidence="2 3">
    <name type="scientific">Pseudomonas abyssi</name>
    <dbReference type="NCBI Taxonomy" id="170540"/>
    <lineage>
        <taxon>Bacteria</taxon>
        <taxon>Pseudomonadati</taxon>
        <taxon>Pseudomonadota</taxon>
        <taxon>Gammaproteobacteria</taxon>
        <taxon>Pseudomonadales</taxon>
        <taxon>Pseudomonadaceae</taxon>
        <taxon>Pseudomonas</taxon>
    </lineage>
</organism>
<dbReference type="EMBL" id="LMAZ01000003">
    <property type="protein sequence ID" value="RGP54584.1"/>
    <property type="molecule type" value="Genomic_DNA"/>
</dbReference>
<keyword evidence="1" id="KW-1133">Transmembrane helix</keyword>
<dbReference type="RefSeq" id="WP_118131032.1">
    <property type="nucleotide sequence ID" value="NZ_LMAZ01000003.1"/>
</dbReference>
<accession>A0A395R391</accession>
<evidence type="ECO:0000256" key="1">
    <source>
        <dbReference type="SAM" id="Phobius"/>
    </source>
</evidence>
<keyword evidence="3" id="KW-1185">Reference proteome</keyword>
<reference evidence="2 3" key="1">
    <citation type="journal article" date="2018" name="Syst. Appl. Microbiol.">
        <title>Pseudomonas gallaeciensis sp. nov., isolated from crude-oil-contaminated intertidal sand samples after the Prestige oil spill.</title>
        <authorList>
            <person name="Mulet M."/>
            <person name="Sanchez D."/>
            <person name="Rodriguez A.C."/>
            <person name="Nogales B."/>
            <person name="Bosch R."/>
            <person name="Busquets A."/>
            <person name="Gomila M."/>
            <person name="Lalucat J."/>
            <person name="Garcia-Valdes E."/>
        </authorList>
    </citation>
    <scope>NUCLEOTIDE SEQUENCE [LARGE SCALE GENOMIC DNA]</scope>
    <source>
        <strain evidence="2 3">V113</strain>
    </source>
</reference>
<feature type="transmembrane region" description="Helical" evidence="1">
    <location>
        <begin position="104"/>
        <end position="128"/>
    </location>
</feature>
<feature type="transmembrane region" description="Helical" evidence="1">
    <location>
        <begin position="78"/>
        <end position="98"/>
    </location>
</feature>
<dbReference type="Proteomes" id="UP000265411">
    <property type="component" value="Unassembled WGS sequence"/>
</dbReference>
<dbReference type="OrthoDB" id="6106703at2"/>
<dbReference type="AlphaFoldDB" id="A0A395R391"/>
<evidence type="ECO:0000313" key="2">
    <source>
        <dbReference type="EMBL" id="RGP54584.1"/>
    </source>
</evidence>
<protein>
    <submittedName>
        <fullName evidence="2">Uncharacterized protein</fullName>
    </submittedName>
</protein>
<proteinExistence type="predicted"/>
<feature type="transmembrane region" description="Helical" evidence="1">
    <location>
        <begin position="32"/>
        <end position="58"/>
    </location>
</feature>
<evidence type="ECO:0000313" key="3">
    <source>
        <dbReference type="Proteomes" id="UP000265411"/>
    </source>
</evidence>
<sequence length="137" mass="14912">MGLIILPAVIFWLVALFFSCRAGFYLLVDKPLFPYALSVMLIAVLAALLYVGFGLFSFKGRSEVWAFEIPSFFLFNKYAALMFTCAAVVYYFGGHLAAGDLVKAACFVVAFSVALGNLAGCFGSGAFISKYNISQTY</sequence>